<sequence length="266" mass="29816">MGAGEEKLEQFLVNVYEKLLVEKMGLPRGYPVSSTPSFNILRCCEWWKGIEQRIATLEFDRARKSMKVLVKSDKGTISLLVKGDVESLLERSSYIQLLDGSVVRLAESSKSLILQAVDEMSTNALCCLGFASKDVADFFNYEGEGHPAHKLLLDPSNYAFIESDLIFAGWVGLRDPPREEVYQAIEDCKAAGIRVMVITGNLSQQCLNALAIVLPDFLGRSADLTYFNMTLLQSFGDFQKATPEEENIENKLFDPRICLLQQPLFQ</sequence>
<keyword evidence="3" id="KW-1185">Reference proteome</keyword>
<organism evidence="2 3">
    <name type="scientific">Dendrobium nobile</name>
    <name type="common">Orchid</name>
    <dbReference type="NCBI Taxonomy" id="94219"/>
    <lineage>
        <taxon>Eukaryota</taxon>
        <taxon>Viridiplantae</taxon>
        <taxon>Streptophyta</taxon>
        <taxon>Embryophyta</taxon>
        <taxon>Tracheophyta</taxon>
        <taxon>Spermatophyta</taxon>
        <taxon>Magnoliopsida</taxon>
        <taxon>Liliopsida</taxon>
        <taxon>Asparagales</taxon>
        <taxon>Orchidaceae</taxon>
        <taxon>Epidendroideae</taxon>
        <taxon>Malaxideae</taxon>
        <taxon>Dendrobiinae</taxon>
        <taxon>Dendrobium</taxon>
    </lineage>
</organism>
<dbReference type="PANTHER" id="PTHR24093:SF506">
    <property type="entry name" value="CATION-TRANSPORTING ATPASE PMA1"/>
    <property type="match status" value="1"/>
</dbReference>
<accession>A0A8T3BSY1</accession>
<dbReference type="GO" id="GO:0000166">
    <property type="term" value="F:nucleotide binding"/>
    <property type="evidence" value="ECO:0007669"/>
    <property type="project" value="InterPro"/>
</dbReference>
<dbReference type="InterPro" id="IPR036412">
    <property type="entry name" value="HAD-like_sf"/>
</dbReference>
<dbReference type="Proteomes" id="UP000829196">
    <property type="component" value="Unassembled WGS sequence"/>
</dbReference>
<keyword evidence="1" id="KW-0460">Magnesium</keyword>
<dbReference type="EMBL" id="JAGYWB010000006">
    <property type="protein sequence ID" value="KAI0520392.1"/>
    <property type="molecule type" value="Genomic_DNA"/>
</dbReference>
<dbReference type="Pfam" id="PF13246">
    <property type="entry name" value="Cation_ATPase"/>
    <property type="match status" value="1"/>
</dbReference>
<dbReference type="AlphaFoldDB" id="A0A8T3BSY1"/>
<dbReference type="OrthoDB" id="1915754at2759"/>
<dbReference type="GO" id="GO:0005886">
    <property type="term" value="C:plasma membrane"/>
    <property type="evidence" value="ECO:0007669"/>
    <property type="project" value="TreeGrafter"/>
</dbReference>
<reference evidence="2" key="1">
    <citation type="journal article" date="2022" name="Front. Genet.">
        <title>Chromosome-Scale Assembly of the Dendrobium nobile Genome Provides Insights Into the Molecular Mechanism of the Biosynthesis of the Medicinal Active Ingredient of Dendrobium.</title>
        <authorList>
            <person name="Xu Q."/>
            <person name="Niu S.-C."/>
            <person name="Li K.-L."/>
            <person name="Zheng P.-J."/>
            <person name="Zhang X.-J."/>
            <person name="Jia Y."/>
            <person name="Liu Y."/>
            <person name="Niu Y.-X."/>
            <person name="Yu L.-H."/>
            <person name="Chen D.-F."/>
            <person name="Zhang G.-Q."/>
        </authorList>
    </citation>
    <scope>NUCLEOTIDE SEQUENCE</scope>
    <source>
        <tissue evidence="2">Leaf</tissue>
    </source>
</reference>
<dbReference type="Gene3D" id="3.40.50.970">
    <property type="match status" value="1"/>
</dbReference>
<evidence type="ECO:0000256" key="1">
    <source>
        <dbReference type="ARBA" id="ARBA00022842"/>
    </source>
</evidence>
<dbReference type="InterPro" id="IPR023299">
    <property type="entry name" value="ATPase_P-typ_cyto_dom_N"/>
</dbReference>
<name>A0A8T3BSY1_DENNO</name>
<dbReference type="Gene3D" id="3.40.1110.10">
    <property type="entry name" value="Calcium-transporting ATPase, cytoplasmic domain N"/>
    <property type="match status" value="1"/>
</dbReference>
<dbReference type="PRINTS" id="PR00119">
    <property type="entry name" value="CATATPASE"/>
</dbReference>
<protein>
    <submittedName>
        <fullName evidence="2">Uncharacterized protein</fullName>
    </submittedName>
</protein>
<dbReference type="GO" id="GO:0005388">
    <property type="term" value="F:P-type calcium transporter activity"/>
    <property type="evidence" value="ECO:0007669"/>
    <property type="project" value="TreeGrafter"/>
</dbReference>
<evidence type="ECO:0000313" key="2">
    <source>
        <dbReference type="EMBL" id="KAI0520392.1"/>
    </source>
</evidence>
<evidence type="ECO:0000313" key="3">
    <source>
        <dbReference type="Proteomes" id="UP000829196"/>
    </source>
</evidence>
<dbReference type="PANTHER" id="PTHR24093">
    <property type="entry name" value="CATION TRANSPORTING ATPASE"/>
    <property type="match status" value="1"/>
</dbReference>
<proteinExistence type="predicted"/>
<dbReference type="SUPFAM" id="SSF81660">
    <property type="entry name" value="Metal cation-transporting ATPase, ATP-binding domain N"/>
    <property type="match status" value="1"/>
</dbReference>
<gene>
    <name evidence="2" type="ORF">KFK09_007864</name>
</gene>
<comment type="caution">
    <text evidence="2">The sequence shown here is derived from an EMBL/GenBank/DDBJ whole genome shotgun (WGS) entry which is preliminary data.</text>
</comment>
<dbReference type="SUPFAM" id="SSF56784">
    <property type="entry name" value="HAD-like"/>
    <property type="match status" value="1"/>
</dbReference>